<proteinExistence type="predicted"/>
<dbReference type="GO" id="GO:0032259">
    <property type="term" value="P:methylation"/>
    <property type="evidence" value="ECO:0007669"/>
    <property type="project" value="UniProtKB-KW"/>
</dbReference>
<dbReference type="Pfam" id="PF13649">
    <property type="entry name" value="Methyltransf_25"/>
    <property type="match status" value="1"/>
</dbReference>
<dbReference type="EMBL" id="FOME01000021">
    <property type="protein sequence ID" value="SFF18393.1"/>
    <property type="molecule type" value="Genomic_DNA"/>
</dbReference>
<keyword evidence="2" id="KW-0489">Methyltransferase</keyword>
<evidence type="ECO:0000313" key="3">
    <source>
        <dbReference type="EMBL" id="SFF18393.1"/>
    </source>
</evidence>
<dbReference type="InterPro" id="IPR050447">
    <property type="entry name" value="Erg6_SMT_methyltransf"/>
</dbReference>
<evidence type="ECO:0000259" key="1">
    <source>
        <dbReference type="Pfam" id="PF13649"/>
    </source>
</evidence>
<dbReference type="Proteomes" id="UP000199690">
    <property type="component" value="Unassembled WGS sequence"/>
</dbReference>
<feature type="domain" description="Methyltransferase" evidence="1">
    <location>
        <begin position="94"/>
        <end position="188"/>
    </location>
</feature>
<dbReference type="RefSeq" id="WP_093358437.1">
    <property type="nucleotide sequence ID" value="NZ_FNVB01000003.1"/>
</dbReference>
<evidence type="ECO:0000313" key="4">
    <source>
        <dbReference type="Proteomes" id="UP000199690"/>
    </source>
</evidence>
<dbReference type="GO" id="GO:0008757">
    <property type="term" value="F:S-adenosylmethionine-dependent methyltransferase activity"/>
    <property type="evidence" value="ECO:0007669"/>
    <property type="project" value="InterPro"/>
</dbReference>
<dbReference type="NCBIfam" id="NF041943">
    <property type="entry name" value="GPPMT_Stmyces"/>
    <property type="match status" value="1"/>
</dbReference>
<accession>A0A1H5ZHF2</accession>
<dbReference type="SMR" id="A0A1H5ZHF2"/>
<dbReference type="SUPFAM" id="SSF53335">
    <property type="entry name" value="S-adenosyl-L-methionine-dependent methyltransferases"/>
    <property type="match status" value="1"/>
</dbReference>
<dbReference type="InterPro" id="IPR049645">
    <property type="entry name" value="GPPMT_Stmyces"/>
</dbReference>
<dbReference type="InterPro" id="IPR029063">
    <property type="entry name" value="SAM-dependent_MTases_sf"/>
</dbReference>
<reference evidence="2" key="2">
    <citation type="submission" date="2016-10" db="EMBL/GenBank/DDBJ databases">
        <authorList>
            <person name="de Groot N.N."/>
        </authorList>
    </citation>
    <scope>NUCLEOTIDE SEQUENCE [LARGE SCALE GENOMIC DNA]</scope>
    <source>
        <strain evidence="2">ATCC 20501</strain>
    </source>
</reference>
<dbReference type="PANTHER" id="PTHR44068:SF11">
    <property type="entry name" value="GERANYL DIPHOSPHATE 2-C-METHYLTRANSFERASE"/>
    <property type="match status" value="1"/>
</dbReference>
<protein>
    <submittedName>
        <fullName evidence="2">Geranyl diphosphate 2-C-methyltransferase</fullName>
    </submittedName>
</protein>
<sequence>MTNTIQQHPTTGSVYQGSVAEYWNKEANPVNIELGEVDGYFHHHYGIGEPDWSVTEGEPATARERITAELHRLETKQAELLLGHLGEIEPKHRIMDAGCGRGGSSFMAHERFGCWVDGVSISRKQVDFANEQAHQRGVSDKVAFHQLNMLDTGFETGSMRAIWNNESTMYTDLADLFAEHSRLLSRGGRYVTITGCYNDVYGLPSRAVSTINAHYICDIHPRSGYFRAMAANRLVPTAVVDLTEATLPYWRLRARSPLVTGIEEAFIEAYTSGAFQYLLIAADRV</sequence>
<gene>
    <name evidence="2" type="ORF">SAMN02982929_01818</name>
    <name evidence="3" type="ORF">SAMN05216506_12177</name>
</gene>
<accession>A0A1I2GMD7</accession>
<dbReference type="Proteomes" id="UP000236729">
    <property type="component" value="Unassembled WGS sequence"/>
</dbReference>
<dbReference type="Gene3D" id="3.40.50.150">
    <property type="entry name" value="Vaccinia Virus protein VP39"/>
    <property type="match status" value="1"/>
</dbReference>
<evidence type="ECO:0000313" key="2">
    <source>
        <dbReference type="EMBL" id="SEG35672.1"/>
    </source>
</evidence>
<dbReference type="InterPro" id="IPR041698">
    <property type="entry name" value="Methyltransf_25"/>
</dbReference>
<keyword evidence="4" id="KW-1185">Reference proteome</keyword>
<dbReference type="AlphaFoldDB" id="A0A1H5ZHF2"/>
<dbReference type="EMBL" id="FNVB01000003">
    <property type="protein sequence ID" value="SEG35672.1"/>
    <property type="molecule type" value="Genomic_DNA"/>
</dbReference>
<keyword evidence="2" id="KW-0808">Transferase</keyword>
<organism evidence="2 5">
    <name type="scientific">Saccharopolyspora kobensis</name>
    <dbReference type="NCBI Taxonomy" id="146035"/>
    <lineage>
        <taxon>Bacteria</taxon>
        <taxon>Bacillati</taxon>
        <taxon>Actinomycetota</taxon>
        <taxon>Actinomycetes</taxon>
        <taxon>Pseudonocardiales</taxon>
        <taxon>Pseudonocardiaceae</taxon>
        <taxon>Saccharopolyspora</taxon>
    </lineage>
</organism>
<dbReference type="CDD" id="cd02440">
    <property type="entry name" value="AdoMet_MTases"/>
    <property type="match status" value="1"/>
</dbReference>
<dbReference type="PANTHER" id="PTHR44068">
    <property type="entry name" value="ZGC:194242"/>
    <property type="match status" value="1"/>
</dbReference>
<reference evidence="4 5" key="1">
    <citation type="submission" date="2016-10" db="EMBL/GenBank/DDBJ databases">
        <authorList>
            <person name="Varghese N."/>
            <person name="Submissions S."/>
        </authorList>
    </citation>
    <scope>NUCLEOTIDE SEQUENCE [LARGE SCALE GENOMIC DNA]</scope>
    <source>
        <strain evidence="5">ATCC 20501</strain>
        <strain evidence="3 4">CGMCC 4.3529</strain>
    </source>
</reference>
<dbReference type="GO" id="GO:1904047">
    <property type="term" value="F:S-adenosyl-L-methionine binding"/>
    <property type="evidence" value="ECO:0007669"/>
    <property type="project" value="InterPro"/>
</dbReference>
<dbReference type="GO" id="GO:0000287">
    <property type="term" value="F:magnesium ion binding"/>
    <property type="evidence" value="ECO:0007669"/>
    <property type="project" value="InterPro"/>
</dbReference>
<name>A0A1H5ZHF2_9PSEU</name>
<evidence type="ECO:0000313" key="5">
    <source>
        <dbReference type="Proteomes" id="UP000236729"/>
    </source>
</evidence>